<dbReference type="RefSeq" id="WP_143937941.1">
    <property type="nucleotide sequence ID" value="NZ_VKKG01000002.1"/>
</dbReference>
<comment type="caution">
    <text evidence="2">The sequence shown here is derived from an EMBL/GenBank/DDBJ whole genome shotgun (WGS) entry which is preliminary data.</text>
</comment>
<keyword evidence="3" id="KW-1185">Reference proteome</keyword>
<accession>A0A553K2X0</accession>
<gene>
    <name evidence="2" type="ORF">FOJ82_08100</name>
</gene>
<keyword evidence="1" id="KW-0472">Membrane</keyword>
<evidence type="ECO:0000313" key="3">
    <source>
        <dbReference type="Proteomes" id="UP000317638"/>
    </source>
</evidence>
<dbReference type="AlphaFoldDB" id="A0A553K2X0"/>
<keyword evidence="1" id="KW-1133">Transmembrane helix</keyword>
<protein>
    <submittedName>
        <fullName evidence="2">PH domain-containing protein</fullName>
    </submittedName>
</protein>
<name>A0A553K2X0_9ACTN</name>
<feature type="transmembrane region" description="Helical" evidence="1">
    <location>
        <begin position="20"/>
        <end position="45"/>
    </location>
</feature>
<evidence type="ECO:0000313" key="2">
    <source>
        <dbReference type="EMBL" id="TRY19049.1"/>
    </source>
</evidence>
<keyword evidence="1" id="KW-0812">Transmembrane</keyword>
<reference evidence="2 3" key="1">
    <citation type="submission" date="2019-07" db="EMBL/GenBank/DDBJ databases">
        <authorList>
            <person name="Zhou L.-Y."/>
        </authorList>
    </citation>
    <scope>NUCLEOTIDE SEQUENCE [LARGE SCALE GENOMIC DNA]</scope>
    <source>
        <strain evidence="2 3">YIM 101269</strain>
    </source>
</reference>
<dbReference type="OrthoDB" id="3824918at2"/>
<dbReference type="EMBL" id="VKKG01000002">
    <property type="protein sequence ID" value="TRY19049.1"/>
    <property type="molecule type" value="Genomic_DNA"/>
</dbReference>
<organism evidence="2 3">
    <name type="scientific">Tessaracoccus rhinocerotis</name>
    <dbReference type="NCBI Taxonomy" id="1689449"/>
    <lineage>
        <taxon>Bacteria</taxon>
        <taxon>Bacillati</taxon>
        <taxon>Actinomycetota</taxon>
        <taxon>Actinomycetes</taxon>
        <taxon>Propionibacteriales</taxon>
        <taxon>Propionibacteriaceae</taxon>
        <taxon>Tessaracoccus</taxon>
    </lineage>
</organism>
<proteinExistence type="predicted"/>
<dbReference type="Proteomes" id="UP000317638">
    <property type="component" value="Unassembled WGS sequence"/>
</dbReference>
<sequence length="171" mass="19017">MTEQTPPEQAAPKLPERLQFTSVTVLVTSVVGSVVLLLAAMWGWYAIGASIRSQITWFQAATLLFFLVFMIAMMLSIGYSRIWADEDGVVVRNGPLLRKFRIDEVAGLRLRDGDPWAYLLIKHNGGVKRRAVLAIQTLEGAKAKRKIRALRVWLKAHGANSDGVTLEGEQQ</sequence>
<feature type="transmembrane region" description="Helical" evidence="1">
    <location>
        <begin position="57"/>
        <end position="79"/>
    </location>
</feature>
<evidence type="ECO:0000256" key="1">
    <source>
        <dbReference type="SAM" id="Phobius"/>
    </source>
</evidence>